<name>A0A078AD49_STYLE</name>
<keyword evidence="5" id="KW-0418">Kinase</keyword>
<accession>A0A078AD49</accession>
<dbReference type="SMART" id="SM00220">
    <property type="entry name" value="S_TKc"/>
    <property type="match status" value="1"/>
</dbReference>
<dbReference type="EMBL" id="CCKQ01008017">
    <property type="protein sequence ID" value="CDW79457.1"/>
    <property type="molecule type" value="Genomic_DNA"/>
</dbReference>
<dbReference type="InterPro" id="IPR008271">
    <property type="entry name" value="Ser/Thr_kinase_AS"/>
</dbReference>
<protein>
    <recommendedName>
        <fullName evidence="2">Casein kinase I</fullName>
        <ecNumber evidence="1">2.7.11.1</ecNumber>
    </recommendedName>
</protein>
<dbReference type="GO" id="GO:0005524">
    <property type="term" value="F:ATP binding"/>
    <property type="evidence" value="ECO:0007669"/>
    <property type="project" value="InterPro"/>
</dbReference>
<dbReference type="InterPro" id="IPR011009">
    <property type="entry name" value="Kinase-like_dom_sf"/>
</dbReference>
<organism evidence="5 6">
    <name type="scientific">Stylonychia lemnae</name>
    <name type="common">Ciliate</name>
    <dbReference type="NCBI Taxonomy" id="5949"/>
    <lineage>
        <taxon>Eukaryota</taxon>
        <taxon>Sar</taxon>
        <taxon>Alveolata</taxon>
        <taxon>Ciliophora</taxon>
        <taxon>Intramacronucleata</taxon>
        <taxon>Spirotrichea</taxon>
        <taxon>Stichotrichia</taxon>
        <taxon>Sporadotrichida</taxon>
        <taxon>Oxytrichidae</taxon>
        <taxon>Stylonychinae</taxon>
        <taxon>Stylonychia</taxon>
    </lineage>
</organism>
<sequence>MNLIYWIQYTKNDRYKLEEEILIKVKEKEGFPHISDVTEIDDHQMIVMDVLGANLRSLKEQQGEALHNLGYVHCDLKPDNILIGCNTEDTNIYLIDFGLAHCYLNSKGLHILPPKKVNFKGSISYCSLNLLNKQCMFLFQSQYNISDPSRRDDLESLLYVTMFLLNGQLPWNDGAQKLRGQERLNYVIKMKQELKIEQYGQNIPKTNGLTINGVFDWSDSDFVLQSQLSVPVIVPNEIIMKSIYERDFHRESIENASMEVDYKDIMSIELEENVSITLMELSPNRNQLSSLSPDSKLSSQENGSNDSFKFQSLNQQQRMSPKKKSLFSFHNNSNKHRSFNLMECHDIEEDDPLTINDELVDVSDISDSRIKRGLSLKNSSKVLTKIQIDRRESQKLIRREFI</sequence>
<feature type="region of interest" description="Disordered" evidence="3">
    <location>
        <begin position="287"/>
        <end position="307"/>
    </location>
</feature>
<dbReference type="Pfam" id="PF00069">
    <property type="entry name" value="Pkinase"/>
    <property type="match status" value="1"/>
</dbReference>
<evidence type="ECO:0000259" key="4">
    <source>
        <dbReference type="PROSITE" id="PS50011"/>
    </source>
</evidence>
<dbReference type="InterPro" id="IPR050235">
    <property type="entry name" value="CK1_Ser-Thr_kinase"/>
</dbReference>
<dbReference type="PROSITE" id="PS00108">
    <property type="entry name" value="PROTEIN_KINASE_ST"/>
    <property type="match status" value="1"/>
</dbReference>
<dbReference type="Proteomes" id="UP000039865">
    <property type="component" value="Unassembled WGS sequence"/>
</dbReference>
<evidence type="ECO:0000313" key="6">
    <source>
        <dbReference type="Proteomes" id="UP000039865"/>
    </source>
</evidence>
<dbReference type="Gene3D" id="1.10.510.10">
    <property type="entry name" value="Transferase(Phosphotransferase) domain 1"/>
    <property type="match status" value="1"/>
</dbReference>
<dbReference type="AlphaFoldDB" id="A0A078AD49"/>
<gene>
    <name evidence="5" type="primary">Contig9978.g10667</name>
    <name evidence="5" type="ORF">STYLEM_8445</name>
</gene>
<dbReference type="PROSITE" id="PS50011">
    <property type="entry name" value="PROTEIN_KINASE_DOM"/>
    <property type="match status" value="1"/>
</dbReference>
<dbReference type="InParanoid" id="A0A078AD49"/>
<keyword evidence="6" id="KW-1185">Reference proteome</keyword>
<feature type="compositionally biased region" description="Low complexity" evidence="3">
    <location>
        <begin position="288"/>
        <end position="299"/>
    </location>
</feature>
<dbReference type="OrthoDB" id="5979581at2759"/>
<dbReference type="PANTHER" id="PTHR11909">
    <property type="entry name" value="CASEIN KINASE-RELATED"/>
    <property type="match status" value="1"/>
</dbReference>
<evidence type="ECO:0000256" key="3">
    <source>
        <dbReference type="SAM" id="MobiDB-lite"/>
    </source>
</evidence>
<dbReference type="InterPro" id="IPR000719">
    <property type="entry name" value="Prot_kinase_dom"/>
</dbReference>
<feature type="domain" description="Protein kinase" evidence="4">
    <location>
        <begin position="1"/>
        <end position="297"/>
    </location>
</feature>
<dbReference type="EC" id="2.7.11.1" evidence="1"/>
<keyword evidence="5" id="KW-0808">Transferase</keyword>
<proteinExistence type="predicted"/>
<dbReference type="SUPFAM" id="SSF56112">
    <property type="entry name" value="Protein kinase-like (PK-like)"/>
    <property type="match status" value="1"/>
</dbReference>
<reference evidence="5 6" key="1">
    <citation type="submission" date="2014-06" db="EMBL/GenBank/DDBJ databases">
        <authorList>
            <person name="Swart Estienne"/>
        </authorList>
    </citation>
    <scope>NUCLEOTIDE SEQUENCE [LARGE SCALE GENOMIC DNA]</scope>
    <source>
        <strain evidence="5 6">130c</strain>
    </source>
</reference>
<evidence type="ECO:0000256" key="2">
    <source>
        <dbReference type="ARBA" id="ARBA00023860"/>
    </source>
</evidence>
<evidence type="ECO:0000256" key="1">
    <source>
        <dbReference type="ARBA" id="ARBA00012513"/>
    </source>
</evidence>
<evidence type="ECO:0000313" key="5">
    <source>
        <dbReference type="EMBL" id="CDW79457.1"/>
    </source>
</evidence>
<dbReference type="GO" id="GO:0004674">
    <property type="term" value="F:protein serine/threonine kinase activity"/>
    <property type="evidence" value="ECO:0007669"/>
    <property type="project" value="UniProtKB-EC"/>
</dbReference>